<evidence type="ECO:0000313" key="13">
    <source>
        <dbReference type="EMBL" id="MBB6695791.1"/>
    </source>
</evidence>
<dbReference type="InterPro" id="IPR013189">
    <property type="entry name" value="Glyco_hydro_32_C"/>
</dbReference>
<dbReference type="InterPro" id="IPR018053">
    <property type="entry name" value="Glyco_hydro_32_AS"/>
</dbReference>
<dbReference type="Pfam" id="PF08244">
    <property type="entry name" value="Glyco_hydro_32C"/>
    <property type="match status" value="1"/>
</dbReference>
<dbReference type="GO" id="GO:0005737">
    <property type="term" value="C:cytoplasm"/>
    <property type="evidence" value="ECO:0007669"/>
    <property type="project" value="UniProtKB-SubCell"/>
</dbReference>
<comment type="function">
    <text evidence="9">Enables the bacterium to metabolize sucrose as a sole carbon source.</text>
</comment>
<dbReference type="PROSITE" id="PS00609">
    <property type="entry name" value="GLYCOSYL_HYDROL_F32"/>
    <property type="match status" value="1"/>
</dbReference>
<dbReference type="PANTHER" id="PTHR43101:SF1">
    <property type="entry name" value="BETA-FRUCTOSIDASE"/>
    <property type="match status" value="1"/>
</dbReference>
<evidence type="ECO:0000256" key="5">
    <source>
        <dbReference type="ARBA" id="ARBA00022801"/>
    </source>
</evidence>
<feature type="region of interest" description="Disordered" evidence="10">
    <location>
        <begin position="1"/>
        <end position="27"/>
    </location>
</feature>
<keyword evidence="9" id="KW-0119">Carbohydrate metabolism</keyword>
<dbReference type="NCBIfam" id="TIGR01322">
    <property type="entry name" value="scrB_fam"/>
    <property type="match status" value="1"/>
</dbReference>
<dbReference type="InterPro" id="IPR013148">
    <property type="entry name" value="Glyco_hydro_32_N"/>
</dbReference>
<proteinExistence type="inferred from homology"/>
<keyword evidence="9" id="KW-0963">Cytoplasm</keyword>
<dbReference type="Pfam" id="PF00251">
    <property type="entry name" value="Glyco_hydro_32N"/>
    <property type="match status" value="1"/>
</dbReference>
<dbReference type="SMART" id="SM00640">
    <property type="entry name" value="Glyco_32"/>
    <property type="match status" value="1"/>
</dbReference>
<comment type="catalytic activity">
    <reaction evidence="8">
        <text>Hydrolysis of terminal non-reducing beta-D-fructofuranoside residues in beta-D-fructofuranosides.</text>
        <dbReference type="EC" id="3.2.1.26"/>
    </reaction>
</comment>
<dbReference type="Proteomes" id="UP000553776">
    <property type="component" value="Unassembled WGS sequence"/>
</dbReference>
<feature type="compositionally biased region" description="Basic and acidic residues" evidence="10">
    <location>
        <begin position="1"/>
        <end position="23"/>
    </location>
</feature>
<dbReference type="GO" id="GO:0004564">
    <property type="term" value="F:beta-fructofuranosidase activity"/>
    <property type="evidence" value="ECO:0007669"/>
    <property type="project" value="UniProtKB-EC"/>
</dbReference>
<dbReference type="SUPFAM" id="SSF49899">
    <property type="entry name" value="Concanavalin A-like lectins/glucanases"/>
    <property type="match status" value="1"/>
</dbReference>
<dbReference type="InterPro" id="IPR023296">
    <property type="entry name" value="Glyco_hydro_beta-prop_sf"/>
</dbReference>
<evidence type="ECO:0000256" key="10">
    <source>
        <dbReference type="SAM" id="MobiDB-lite"/>
    </source>
</evidence>
<evidence type="ECO:0000259" key="12">
    <source>
        <dbReference type="Pfam" id="PF08244"/>
    </source>
</evidence>
<evidence type="ECO:0000256" key="3">
    <source>
        <dbReference type="ARBA" id="ARBA00012758"/>
    </source>
</evidence>
<dbReference type="InterPro" id="IPR001362">
    <property type="entry name" value="Glyco_hydro_32"/>
</dbReference>
<feature type="domain" description="Glycosyl hydrolase family 32 C-terminal" evidence="12">
    <location>
        <begin position="340"/>
        <end position="491"/>
    </location>
</feature>
<dbReference type="AlphaFoldDB" id="A0A841UCY7"/>
<organism evidence="13 14">
    <name type="scientific">Cohnella xylanilytica</name>
    <dbReference type="NCBI Taxonomy" id="557555"/>
    <lineage>
        <taxon>Bacteria</taxon>
        <taxon>Bacillati</taxon>
        <taxon>Bacillota</taxon>
        <taxon>Bacilli</taxon>
        <taxon>Bacillales</taxon>
        <taxon>Paenibacillaceae</taxon>
        <taxon>Cohnella</taxon>
    </lineage>
</organism>
<dbReference type="UniPathway" id="UPA00238"/>
<comment type="pathway">
    <text evidence="1 9">Glycan biosynthesis; sucrose metabolism.</text>
</comment>
<evidence type="ECO:0000256" key="6">
    <source>
        <dbReference type="ARBA" id="ARBA00023295"/>
    </source>
</evidence>
<comment type="similarity">
    <text evidence="2 8">Belongs to the glycosyl hydrolase 32 family.</text>
</comment>
<dbReference type="InterPro" id="IPR013320">
    <property type="entry name" value="ConA-like_dom_sf"/>
</dbReference>
<evidence type="ECO:0000256" key="7">
    <source>
        <dbReference type="ARBA" id="ARBA00033367"/>
    </source>
</evidence>
<gene>
    <name evidence="13" type="ORF">H7B90_30800</name>
</gene>
<evidence type="ECO:0000256" key="2">
    <source>
        <dbReference type="ARBA" id="ARBA00009902"/>
    </source>
</evidence>
<dbReference type="Gene3D" id="2.60.120.560">
    <property type="entry name" value="Exo-inulinase, domain 1"/>
    <property type="match status" value="1"/>
</dbReference>
<dbReference type="Gene3D" id="2.115.10.20">
    <property type="entry name" value="Glycosyl hydrolase domain, family 43"/>
    <property type="match status" value="1"/>
</dbReference>
<keyword evidence="14" id="KW-1185">Reference proteome</keyword>
<evidence type="ECO:0000256" key="9">
    <source>
        <dbReference type="RuleBase" id="RU365015"/>
    </source>
</evidence>
<comment type="caution">
    <text evidence="13">The sequence shown here is derived from an EMBL/GenBank/DDBJ whole genome shotgun (WGS) entry which is preliminary data.</text>
</comment>
<dbReference type="EMBL" id="JACJVR010000140">
    <property type="protein sequence ID" value="MBB6695791.1"/>
    <property type="molecule type" value="Genomic_DNA"/>
</dbReference>
<sequence length="501" mass="56137">MRELENGRNLPHETLTRRADEAARAGADSVQGDPFRLRYHFMPASGWMNDPNGLIQYRGEYHLFYQHYPYGDKWGPMHWGHAKSKDLVRWEHLPVALAPSEFYDLGDKDGYGCWSGSAVESDGKLVLFYTGHVDGRKPTEAQCMAASEDGVRFEKFAGNPVIADVPDEGERFGFRDPKVWRHGDRWYMVVGSGKNGRGQALLYKSAGLTDWEYVGVAAESDGTQGDMWECPDLFPLGGKHVLALSPMNMEGTKNLYLVGEMDYERGVFTPEAQGKLDDGFDFYAAQTFLDDKGRRILIGWMDMWGSKMIAENRGWYGAMTLPRELKLLPDGTLASVPVEELDTLRGEELAYDELRLEDGRPRSWSRPAAMEWLAELDLGGTTAKELEIRLTGEPDEEDVTSIRYVFAERKLTVDRERSGMGDGGVSTSVLPPSAGDRIKLRLFADTSSIELFVNDGQRVVTNRIYPRTSSRSLVLEAVGGEVRFANLKLWSLGDGRDGEEG</sequence>
<accession>A0A841UCY7</accession>
<dbReference type="GO" id="GO:0005985">
    <property type="term" value="P:sucrose metabolic process"/>
    <property type="evidence" value="ECO:0007669"/>
    <property type="project" value="UniProtKB-UniPathway"/>
</dbReference>
<keyword evidence="5 8" id="KW-0378">Hydrolase</keyword>
<dbReference type="EC" id="3.2.1.26" evidence="3 8"/>
<keyword evidence="6 8" id="KW-0326">Glycosidase</keyword>
<evidence type="ECO:0000259" key="11">
    <source>
        <dbReference type="Pfam" id="PF00251"/>
    </source>
</evidence>
<comment type="subcellular location">
    <subcellularLocation>
        <location evidence="9">Cytoplasm</location>
    </subcellularLocation>
</comment>
<reference evidence="13 14" key="1">
    <citation type="submission" date="2020-08" db="EMBL/GenBank/DDBJ databases">
        <title>Cohnella phylogeny.</title>
        <authorList>
            <person name="Dunlap C."/>
        </authorList>
    </citation>
    <scope>NUCLEOTIDE SEQUENCE [LARGE SCALE GENOMIC DNA]</scope>
    <source>
        <strain evidence="13 14">DSM 25239</strain>
    </source>
</reference>
<evidence type="ECO:0000256" key="8">
    <source>
        <dbReference type="RuleBase" id="RU362110"/>
    </source>
</evidence>
<dbReference type="SUPFAM" id="SSF75005">
    <property type="entry name" value="Arabinanase/levansucrase/invertase"/>
    <property type="match status" value="1"/>
</dbReference>
<dbReference type="InterPro" id="IPR051214">
    <property type="entry name" value="GH32_Enzymes"/>
</dbReference>
<dbReference type="InterPro" id="IPR006232">
    <property type="entry name" value="Suc6P_hydrolase"/>
</dbReference>
<feature type="domain" description="Glycosyl hydrolase family 32 N-terminal" evidence="11">
    <location>
        <begin position="40"/>
        <end position="332"/>
    </location>
</feature>
<dbReference type="RefSeq" id="WP_185139736.1">
    <property type="nucleotide sequence ID" value="NZ_JACJVR010000140.1"/>
</dbReference>
<dbReference type="CDD" id="cd08996">
    <property type="entry name" value="GH32_FFase"/>
    <property type="match status" value="1"/>
</dbReference>
<name>A0A841UCY7_9BACL</name>
<evidence type="ECO:0000313" key="14">
    <source>
        <dbReference type="Proteomes" id="UP000553776"/>
    </source>
</evidence>
<dbReference type="PANTHER" id="PTHR43101">
    <property type="entry name" value="BETA-FRUCTOSIDASE"/>
    <property type="match status" value="1"/>
</dbReference>
<evidence type="ECO:0000256" key="4">
    <source>
        <dbReference type="ARBA" id="ARBA00019623"/>
    </source>
</evidence>
<evidence type="ECO:0000256" key="1">
    <source>
        <dbReference type="ARBA" id="ARBA00004914"/>
    </source>
</evidence>
<protein>
    <recommendedName>
        <fullName evidence="4 8">Sucrose-6-phosphate hydrolase</fullName>
        <ecNumber evidence="3 8">3.2.1.26</ecNumber>
    </recommendedName>
    <alternativeName>
        <fullName evidence="7 9">Invertase</fullName>
    </alternativeName>
</protein>